<dbReference type="EMBL" id="KZ805326">
    <property type="protein sequence ID" value="PVI03877.1"/>
    <property type="molecule type" value="Genomic_DNA"/>
</dbReference>
<dbReference type="AlphaFoldDB" id="A0A2V1E040"/>
<keyword evidence="4" id="KW-1185">Reference proteome</keyword>
<organism evidence="3 4">
    <name type="scientific">Periconia macrospinosa</name>
    <dbReference type="NCBI Taxonomy" id="97972"/>
    <lineage>
        <taxon>Eukaryota</taxon>
        <taxon>Fungi</taxon>
        <taxon>Dikarya</taxon>
        <taxon>Ascomycota</taxon>
        <taxon>Pezizomycotina</taxon>
        <taxon>Dothideomycetes</taxon>
        <taxon>Pleosporomycetidae</taxon>
        <taxon>Pleosporales</taxon>
        <taxon>Massarineae</taxon>
        <taxon>Periconiaceae</taxon>
        <taxon>Periconia</taxon>
    </lineage>
</organism>
<dbReference type="Pfam" id="PF06772">
    <property type="entry name" value="LtrA"/>
    <property type="match status" value="1"/>
</dbReference>
<evidence type="ECO:0000313" key="4">
    <source>
        <dbReference type="Proteomes" id="UP000244855"/>
    </source>
</evidence>
<dbReference type="PANTHER" id="PTHR42101:SF1">
    <property type="entry name" value="LOW TEMPERATURE REQUIREMENT A"/>
    <property type="match status" value="1"/>
</dbReference>
<dbReference type="InterPro" id="IPR010640">
    <property type="entry name" value="Low_temperature_requirement_A"/>
</dbReference>
<evidence type="ECO:0000256" key="2">
    <source>
        <dbReference type="SAM" id="Phobius"/>
    </source>
</evidence>
<feature type="region of interest" description="Disordered" evidence="1">
    <location>
        <begin position="25"/>
        <end position="50"/>
    </location>
</feature>
<gene>
    <name evidence="3" type="ORF">DM02DRAFT_625405</name>
</gene>
<name>A0A2V1E040_9PLEO</name>
<feature type="transmembrane region" description="Helical" evidence="2">
    <location>
        <begin position="542"/>
        <end position="563"/>
    </location>
</feature>
<accession>A0A2V1E040</accession>
<feature type="transmembrane region" description="Helical" evidence="2">
    <location>
        <begin position="509"/>
        <end position="530"/>
    </location>
</feature>
<feature type="transmembrane region" description="Helical" evidence="2">
    <location>
        <begin position="352"/>
        <end position="374"/>
    </location>
</feature>
<keyword evidence="2" id="KW-0472">Membrane</keyword>
<evidence type="ECO:0008006" key="5">
    <source>
        <dbReference type="Google" id="ProtNLM"/>
    </source>
</evidence>
<evidence type="ECO:0000256" key="1">
    <source>
        <dbReference type="SAM" id="MobiDB-lite"/>
    </source>
</evidence>
<dbReference type="Proteomes" id="UP000244855">
    <property type="component" value="Unassembled WGS sequence"/>
</dbReference>
<feature type="transmembrane region" description="Helical" evidence="2">
    <location>
        <begin position="311"/>
        <end position="331"/>
    </location>
</feature>
<keyword evidence="2" id="KW-1133">Transmembrane helix</keyword>
<protein>
    <recommendedName>
        <fullName evidence="5">Low temperature requirement A</fullName>
    </recommendedName>
</protein>
<reference evidence="3 4" key="1">
    <citation type="journal article" date="2018" name="Sci. Rep.">
        <title>Comparative genomics provides insights into the lifestyle and reveals functional heterogeneity of dark septate endophytic fungi.</title>
        <authorList>
            <person name="Knapp D.G."/>
            <person name="Nemeth J.B."/>
            <person name="Barry K."/>
            <person name="Hainaut M."/>
            <person name="Henrissat B."/>
            <person name="Johnson J."/>
            <person name="Kuo A."/>
            <person name="Lim J.H.P."/>
            <person name="Lipzen A."/>
            <person name="Nolan M."/>
            <person name="Ohm R.A."/>
            <person name="Tamas L."/>
            <person name="Grigoriev I.V."/>
            <person name="Spatafora J.W."/>
            <person name="Nagy L.G."/>
            <person name="Kovacs G.M."/>
        </authorList>
    </citation>
    <scope>NUCLEOTIDE SEQUENCE [LARGE SCALE GENOMIC DNA]</scope>
    <source>
        <strain evidence="3 4">DSE2036</strain>
    </source>
</reference>
<dbReference type="OrthoDB" id="3177213at2759"/>
<feature type="compositionally biased region" description="Basic and acidic residues" evidence="1">
    <location>
        <begin position="34"/>
        <end position="50"/>
    </location>
</feature>
<evidence type="ECO:0000313" key="3">
    <source>
        <dbReference type="EMBL" id="PVI03877.1"/>
    </source>
</evidence>
<feature type="transmembrane region" description="Helical" evidence="2">
    <location>
        <begin position="575"/>
        <end position="595"/>
    </location>
</feature>
<sequence>MAHHVDETRPLSFFASPLHEHADTILENPPSYHPHADHKPLRPQHNQHDSADFEQLQHVEPPSHDRPEFHRHAEATTAELFYDLFFVANLTTFTSLIEINDQNSLTSYIGFFSLLWLTWYQVSLYDVRFSADSVFERIAKSIHFGIMVGFAVIGPQWHPGQASEDFKVYRTFSIALAVSRATLAVQYTITLMYTKKFQKTVLPLALVIASTSLAAILYGALYRAFPSEKLDGNGNPILQQSNVYIAWYVIAILETLLTVAVSCIWRVISFKGTHLVQRMSLLTLIILGEGIIVVCKAISKIVKNDYLWSSSVIGQIIGAVLVIYFLYMLYFDRLHEEHFGSIKQQIWSFNHFPLHIVLVLVLQGISLLIIWTQAMQLMTALYSSVDQVEASKFTNGTELAQTLNSTIFSQTFGVMPKGVDASKAFKDANTALGHITEAYDFLAIDKNNQTAQDEYIDAMNDLMSAATTTLFDSLSVSISEHRMEKLKNSGVRIDFQAVFDQYTKFFQLVVSYVFISGGLSLIVMSILGYLSLPSRQRIMGQYVRLLINFFAGFGLALVAAIKYNPRFKANYMSSAWMIPTILLVYFACVVVNMVSAPKGIKLRRS</sequence>
<feature type="transmembrane region" description="Helical" evidence="2">
    <location>
        <begin position="280"/>
        <end position="299"/>
    </location>
</feature>
<dbReference type="PANTHER" id="PTHR42101">
    <property type="entry name" value="CHROMOSOME 16, WHOLE GENOME SHOTGUN SEQUENCE"/>
    <property type="match status" value="1"/>
</dbReference>
<keyword evidence="2" id="KW-0812">Transmembrane</keyword>
<feature type="transmembrane region" description="Helical" evidence="2">
    <location>
        <begin position="245"/>
        <end position="268"/>
    </location>
</feature>
<feature type="transmembrane region" description="Helical" evidence="2">
    <location>
        <begin position="201"/>
        <end position="225"/>
    </location>
</feature>
<proteinExistence type="predicted"/>
<dbReference type="STRING" id="97972.A0A2V1E040"/>